<dbReference type="PANTHER" id="PTHR34396:SF27">
    <property type="entry name" value="OS08G0208700 PROTEIN"/>
    <property type="match status" value="1"/>
</dbReference>
<dbReference type="EMBL" id="CABIKO010000242">
    <property type="protein sequence ID" value="VVA32282.1"/>
    <property type="molecule type" value="Genomic_DNA"/>
</dbReference>
<keyword evidence="3" id="KW-0862">Zinc</keyword>
<organism evidence="7 8">
    <name type="scientific">Prunus dulcis</name>
    <name type="common">Almond</name>
    <name type="synonym">Amygdalus dulcis</name>
    <dbReference type="NCBI Taxonomy" id="3755"/>
    <lineage>
        <taxon>Eukaryota</taxon>
        <taxon>Viridiplantae</taxon>
        <taxon>Streptophyta</taxon>
        <taxon>Embryophyta</taxon>
        <taxon>Tracheophyta</taxon>
        <taxon>Spermatophyta</taxon>
        <taxon>Magnoliopsida</taxon>
        <taxon>eudicotyledons</taxon>
        <taxon>Gunneridae</taxon>
        <taxon>Pentapetalae</taxon>
        <taxon>rosids</taxon>
        <taxon>fabids</taxon>
        <taxon>Rosales</taxon>
        <taxon>Rosaceae</taxon>
        <taxon>Amygdaloideae</taxon>
        <taxon>Amygdaleae</taxon>
        <taxon>Prunus</taxon>
    </lineage>
</organism>
<dbReference type="SUPFAM" id="SSF57667">
    <property type="entry name" value="beta-beta-alpha zinc fingers"/>
    <property type="match status" value="1"/>
</dbReference>
<evidence type="ECO:0000256" key="1">
    <source>
        <dbReference type="ARBA" id="ARBA00022723"/>
    </source>
</evidence>
<dbReference type="InterPro" id="IPR053031">
    <property type="entry name" value="Cuticle_assoc_protein"/>
</dbReference>
<dbReference type="SMART" id="SM00614">
    <property type="entry name" value="ZnF_BED"/>
    <property type="match status" value="1"/>
</dbReference>
<evidence type="ECO:0000256" key="3">
    <source>
        <dbReference type="ARBA" id="ARBA00022833"/>
    </source>
</evidence>
<name>A0A5E4FY06_PRUDU</name>
<dbReference type="Proteomes" id="UP000327085">
    <property type="component" value="Chromosome 3"/>
</dbReference>
<dbReference type="InParanoid" id="A0A5E4FY06"/>
<feature type="compositionally biased region" description="Polar residues" evidence="5">
    <location>
        <begin position="18"/>
        <end position="30"/>
    </location>
</feature>
<accession>A0A5E4FY06</accession>
<evidence type="ECO:0000256" key="4">
    <source>
        <dbReference type="PROSITE-ProRule" id="PRU00027"/>
    </source>
</evidence>
<dbReference type="InterPro" id="IPR003656">
    <property type="entry name" value="Znf_BED"/>
</dbReference>
<dbReference type="PANTHER" id="PTHR34396">
    <property type="entry name" value="OS03G0264950 PROTEIN-RELATED"/>
    <property type="match status" value="1"/>
</dbReference>
<evidence type="ECO:0000259" key="6">
    <source>
        <dbReference type="PROSITE" id="PS50808"/>
    </source>
</evidence>
<dbReference type="Gramene" id="VVA32282">
    <property type="protein sequence ID" value="VVA32282"/>
    <property type="gene ID" value="Prudul26B011584"/>
</dbReference>
<keyword evidence="1" id="KW-0479">Metal-binding</keyword>
<dbReference type="GO" id="GO:1990837">
    <property type="term" value="F:sequence-specific double-stranded DNA binding"/>
    <property type="evidence" value="ECO:0007669"/>
    <property type="project" value="TreeGrafter"/>
</dbReference>
<dbReference type="Pfam" id="PF02892">
    <property type="entry name" value="zf-BED"/>
    <property type="match status" value="1"/>
</dbReference>
<dbReference type="InterPro" id="IPR036236">
    <property type="entry name" value="Znf_C2H2_sf"/>
</dbReference>
<dbReference type="AlphaFoldDB" id="A0A5E4FY06"/>
<dbReference type="GO" id="GO:0008270">
    <property type="term" value="F:zinc ion binding"/>
    <property type="evidence" value="ECO:0007669"/>
    <property type="project" value="UniProtKB-KW"/>
</dbReference>
<dbReference type="GO" id="GO:0005634">
    <property type="term" value="C:nucleus"/>
    <property type="evidence" value="ECO:0007669"/>
    <property type="project" value="TreeGrafter"/>
</dbReference>
<dbReference type="PROSITE" id="PS50808">
    <property type="entry name" value="ZF_BED"/>
    <property type="match status" value="1"/>
</dbReference>
<dbReference type="OMA" id="VAKEWHI"/>
<evidence type="ECO:0000256" key="5">
    <source>
        <dbReference type="SAM" id="MobiDB-lite"/>
    </source>
</evidence>
<reference evidence="8" key="1">
    <citation type="journal article" date="2020" name="Plant J.">
        <title>Transposons played a major role in the diversification between the closely related almond and peach genomes: results from the almond genome sequence.</title>
        <authorList>
            <person name="Alioto T."/>
            <person name="Alexiou K.G."/>
            <person name="Bardil A."/>
            <person name="Barteri F."/>
            <person name="Castanera R."/>
            <person name="Cruz F."/>
            <person name="Dhingra A."/>
            <person name="Duval H."/>
            <person name="Fernandez I Marti A."/>
            <person name="Frias L."/>
            <person name="Galan B."/>
            <person name="Garcia J.L."/>
            <person name="Howad W."/>
            <person name="Gomez-Garrido J."/>
            <person name="Gut M."/>
            <person name="Julca I."/>
            <person name="Morata J."/>
            <person name="Puigdomenech P."/>
            <person name="Ribeca P."/>
            <person name="Rubio Cabetas M.J."/>
            <person name="Vlasova A."/>
            <person name="Wirthensohn M."/>
            <person name="Garcia-Mas J."/>
            <person name="Gabaldon T."/>
            <person name="Casacuberta J.M."/>
            <person name="Arus P."/>
        </authorList>
    </citation>
    <scope>NUCLEOTIDE SEQUENCE [LARGE SCALE GENOMIC DNA]</scope>
    <source>
        <strain evidence="8">cv. Texas</strain>
    </source>
</reference>
<protein>
    <submittedName>
        <fullName evidence="7">PREDICTED: zinc finger BED domain-containing</fullName>
    </submittedName>
</protein>
<feature type="domain" description="BED-type" evidence="6">
    <location>
        <begin position="41"/>
        <end position="100"/>
    </location>
</feature>
<gene>
    <name evidence="7" type="ORF">ALMOND_2B011584</name>
</gene>
<dbReference type="GO" id="GO:0006357">
    <property type="term" value="P:regulation of transcription by RNA polymerase II"/>
    <property type="evidence" value="ECO:0007669"/>
    <property type="project" value="TreeGrafter"/>
</dbReference>
<feature type="region of interest" description="Disordered" evidence="5">
    <location>
        <begin position="1"/>
        <end position="44"/>
    </location>
</feature>
<proteinExistence type="predicted"/>
<sequence length="134" mass="14955">MEGESETPVSTNPPPPTQVHQSTPVQSAPLPSTIGKRKPSKNASGVWEHFTKIRCEDDTSEPRCICKYCKKGYACGSENNGTSTLWHHLRSRCKNSPLRHEKKQKVLSFEGQGKGGNLVAKEWHIHFVAPFEQS</sequence>
<evidence type="ECO:0000256" key="2">
    <source>
        <dbReference type="ARBA" id="ARBA00022771"/>
    </source>
</evidence>
<evidence type="ECO:0000313" key="7">
    <source>
        <dbReference type="EMBL" id="VVA32282.1"/>
    </source>
</evidence>
<keyword evidence="2 4" id="KW-0863">Zinc-finger</keyword>
<evidence type="ECO:0000313" key="8">
    <source>
        <dbReference type="Proteomes" id="UP000327085"/>
    </source>
</evidence>